<dbReference type="GO" id="GO:0030976">
    <property type="term" value="F:thiamine pyrophosphate binding"/>
    <property type="evidence" value="ECO:0007669"/>
    <property type="project" value="TreeGrafter"/>
</dbReference>
<dbReference type="GO" id="GO:0030288">
    <property type="term" value="C:outer membrane-bounded periplasmic space"/>
    <property type="evidence" value="ECO:0007669"/>
    <property type="project" value="TreeGrafter"/>
</dbReference>
<dbReference type="GO" id="GO:0015888">
    <property type="term" value="P:thiamine transport"/>
    <property type="evidence" value="ECO:0007669"/>
    <property type="project" value="TreeGrafter"/>
</dbReference>
<dbReference type="NCBIfam" id="NF011620">
    <property type="entry name" value="PRK15046.1"/>
    <property type="match status" value="1"/>
</dbReference>
<reference evidence="6" key="1">
    <citation type="submission" date="2017-11" db="EMBL/GenBank/DDBJ databases">
        <title>Complete Genome Sequence of Kyrpidia sp. Strain EA-1, a thermophilic, hydrogen-oxidizing Bacterium, isolated from the Azores.</title>
        <authorList>
            <person name="Reiner J.E."/>
            <person name="Lapp C.J."/>
            <person name="Bunk B."/>
            <person name="Gescher J."/>
        </authorList>
    </citation>
    <scope>NUCLEOTIDE SEQUENCE [LARGE SCALE GENOMIC DNA]</scope>
    <source>
        <strain evidence="6">EA-1</strain>
    </source>
</reference>
<dbReference type="AlphaFoldDB" id="A0A2K8N5M5"/>
<dbReference type="InterPro" id="IPR017637">
    <property type="entry name" value="AminoethylPonate_ABC-bd"/>
</dbReference>
<evidence type="ECO:0000256" key="3">
    <source>
        <dbReference type="ARBA" id="ARBA00022729"/>
    </source>
</evidence>
<gene>
    <name evidence="5" type="ORF">CVV65_06350</name>
</gene>
<evidence type="ECO:0000313" key="6">
    <source>
        <dbReference type="Proteomes" id="UP000231932"/>
    </source>
</evidence>
<name>A0A2K8N5M5_9BACL</name>
<evidence type="ECO:0000256" key="4">
    <source>
        <dbReference type="ARBA" id="ARBA00022764"/>
    </source>
</evidence>
<dbReference type="EMBL" id="CP024955">
    <property type="protein sequence ID" value="ATY84613.1"/>
    <property type="molecule type" value="Genomic_DNA"/>
</dbReference>
<proteinExistence type="predicted"/>
<evidence type="ECO:0000256" key="2">
    <source>
        <dbReference type="ARBA" id="ARBA00022448"/>
    </source>
</evidence>
<keyword evidence="4" id="KW-0574">Periplasm</keyword>
<dbReference type="PANTHER" id="PTHR30006">
    <property type="entry name" value="THIAMINE-BINDING PERIPLASMIC PROTEIN-RELATED"/>
    <property type="match status" value="1"/>
</dbReference>
<keyword evidence="2" id="KW-0813">Transport</keyword>
<dbReference type="GO" id="GO:0030975">
    <property type="term" value="F:thiamine binding"/>
    <property type="evidence" value="ECO:0007669"/>
    <property type="project" value="TreeGrafter"/>
</dbReference>
<keyword evidence="3" id="KW-0732">Signal</keyword>
<dbReference type="KEGG" id="kyr:CVV65_06350"/>
<evidence type="ECO:0000313" key="5">
    <source>
        <dbReference type="EMBL" id="ATY84613.1"/>
    </source>
</evidence>
<comment type="subcellular location">
    <subcellularLocation>
        <location evidence="1">Periplasm</location>
    </subcellularLocation>
</comment>
<dbReference type="Proteomes" id="UP000231932">
    <property type="component" value="Chromosome"/>
</dbReference>
<evidence type="ECO:0000256" key="1">
    <source>
        <dbReference type="ARBA" id="ARBA00004418"/>
    </source>
</evidence>
<dbReference type="Pfam" id="PF13343">
    <property type="entry name" value="SBP_bac_6"/>
    <property type="match status" value="1"/>
</dbReference>
<dbReference type="PIRSF" id="PIRSF002825">
    <property type="entry name" value="CfbpA"/>
    <property type="match status" value="1"/>
</dbReference>
<dbReference type="Gene3D" id="3.40.190.10">
    <property type="entry name" value="Periplasmic binding protein-like II"/>
    <property type="match status" value="2"/>
</dbReference>
<dbReference type="InterPro" id="IPR026045">
    <property type="entry name" value="Ferric-bd"/>
</dbReference>
<dbReference type="NCBIfam" id="TIGR03227">
    <property type="entry name" value="PhnS"/>
    <property type="match status" value="1"/>
</dbReference>
<organism evidence="5 6">
    <name type="scientific">Kyrpidia spormannii</name>
    <dbReference type="NCBI Taxonomy" id="2055160"/>
    <lineage>
        <taxon>Bacteria</taxon>
        <taxon>Bacillati</taxon>
        <taxon>Bacillota</taxon>
        <taxon>Bacilli</taxon>
        <taxon>Bacillales</taxon>
        <taxon>Alicyclobacillaceae</taxon>
        <taxon>Kyrpidia</taxon>
    </lineage>
</organism>
<dbReference type="SUPFAM" id="SSF53850">
    <property type="entry name" value="Periplasmic binding protein-like II"/>
    <property type="match status" value="1"/>
</dbReference>
<dbReference type="PANTHER" id="PTHR30006:SF3">
    <property type="entry name" value="THIAMINE-BINDING PERIPLASMIC PROTEIN"/>
    <property type="match status" value="1"/>
</dbReference>
<keyword evidence="6" id="KW-1185">Reference proteome</keyword>
<sequence>MLCVKMCKPSQGGVVNVGKRAWKTGLISLACASVLTACGAGAGPAGQPGSGGAGSSSSSLGTVTLYTSDGLEDYYKAVIPEFEKKYGAKVQMVADGSGAVVNRLKVEKDNPKADVVVTMPPFIQAAQKDGLLEAYASPESAAIPVDQKDSAGHWYTFINNYVNFVYNPRLTSSPPSTFQDLLQPTYKDKIAYSNPISAGDGMAVIILLEKLWGEDQAFSYLKQLEQNVKFHTKGTGYLDVLINRGEIAVANGDLQMDMADKTVGGLSLSPLFLKPSQDAKPVTFADPYVIGLVKNAPNSRGGKALIDFLLSKEAQAHTYDIYGIPARSDVSPSGDKATAVKQALNGVQIVTIDWNHVLDNQKKWQDRWQSEVLGAYGKQGSVTAPQ</sequence>
<protein>
    <submittedName>
        <fullName evidence="5">2-aminoethylphosphonate ABC transporter substrate-binding protein</fullName>
    </submittedName>
</protein>
<accession>A0A2K8N5M5</accession>